<keyword evidence="4" id="KW-1185">Reference proteome</keyword>
<comment type="similarity">
    <text evidence="1">Belongs to the short-chain dehydrogenases/reductases (SDR) family.</text>
</comment>
<dbReference type="AlphaFoldDB" id="A0A1I7MYP3"/>
<dbReference type="PANTHER" id="PTHR42760:SF133">
    <property type="entry name" value="3-OXOACYL-[ACYL-CARRIER-PROTEIN] REDUCTASE"/>
    <property type="match status" value="1"/>
</dbReference>
<dbReference type="SUPFAM" id="SSF51735">
    <property type="entry name" value="NAD(P)-binding Rossmann-fold domains"/>
    <property type="match status" value="1"/>
</dbReference>
<dbReference type="FunFam" id="3.40.50.720:FF:000173">
    <property type="entry name" value="3-oxoacyl-[acyl-carrier protein] reductase"/>
    <property type="match status" value="1"/>
</dbReference>
<proteinExistence type="inferred from homology"/>
<sequence>MHSEQAVAMITGGASGLGLAMARRFADGGYVTIIIGRNSQRLEKARKELGSQVFTYAFDLNRFDEIPELVKSILADHGHIDVLINNAGIHLKKPMLDIGTAEFIQVIQTNLIAPFVLSREVARHMLTRKQGHILHISSMAAQYGIPQVMAYTAAKAGIEGMTRAMAVELSPHGIRVNCIAPGFIETDMSSGALDNDPERKERVLARTPMGKLGCPSDVAEAAFFLSSPAARYITGEILRVDGGNAIGF</sequence>
<dbReference type="PRINTS" id="PR00081">
    <property type="entry name" value="GDHRDH"/>
</dbReference>
<keyword evidence="2" id="KW-0560">Oxidoreductase</keyword>
<dbReference type="Pfam" id="PF13561">
    <property type="entry name" value="adh_short_C2"/>
    <property type="match status" value="1"/>
</dbReference>
<accession>A0A1I7MYP3</accession>
<dbReference type="Gene3D" id="3.40.50.720">
    <property type="entry name" value="NAD(P)-binding Rossmann-like Domain"/>
    <property type="match status" value="1"/>
</dbReference>
<evidence type="ECO:0000256" key="2">
    <source>
        <dbReference type="ARBA" id="ARBA00023002"/>
    </source>
</evidence>
<dbReference type="PROSITE" id="PS00061">
    <property type="entry name" value="ADH_SHORT"/>
    <property type="match status" value="1"/>
</dbReference>
<dbReference type="CDD" id="cd05233">
    <property type="entry name" value="SDR_c"/>
    <property type="match status" value="1"/>
</dbReference>
<protein>
    <submittedName>
        <fullName evidence="3">NAD(P)-dependent dehydrogenase, short-chain alcohol dehydrogenase family</fullName>
    </submittedName>
</protein>
<dbReference type="EMBL" id="FPCJ01000001">
    <property type="protein sequence ID" value="SFV27456.1"/>
    <property type="molecule type" value="Genomic_DNA"/>
</dbReference>
<dbReference type="OrthoDB" id="597477at2"/>
<organism evidence="3 4">
    <name type="scientific">Thermoflavifilum thermophilum</name>
    <dbReference type="NCBI Taxonomy" id="1393122"/>
    <lineage>
        <taxon>Bacteria</taxon>
        <taxon>Pseudomonadati</taxon>
        <taxon>Bacteroidota</taxon>
        <taxon>Chitinophagia</taxon>
        <taxon>Chitinophagales</taxon>
        <taxon>Chitinophagaceae</taxon>
        <taxon>Thermoflavifilum</taxon>
    </lineage>
</organism>
<dbReference type="NCBIfam" id="NF005559">
    <property type="entry name" value="PRK07231.1"/>
    <property type="match status" value="1"/>
</dbReference>
<evidence type="ECO:0000256" key="1">
    <source>
        <dbReference type="ARBA" id="ARBA00006484"/>
    </source>
</evidence>
<dbReference type="RefSeq" id="WP_092456246.1">
    <property type="nucleotide sequence ID" value="NZ_FPCJ01000001.1"/>
</dbReference>
<dbReference type="InterPro" id="IPR002347">
    <property type="entry name" value="SDR_fam"/>
</dbReference>
<gene>
    <name evidence="3" type="ORF">SAMN05660895_0116</name>
</gene>
<dbReference type="STRING" id="1393122.SAMN05660895_0116"/>
<evidence type="ECO:0000313" key="3">
    <source>
        <dbReference type="EMBL" id="SFV27456.1"/>
    </source>
</evidence>
<name>A0A1I7MYP3_9BACT</name>
<dbReference type="GO" id="GO:0016616">
    <property type="term" value="F:oxidoreductase activity, acting on the CH-OH group of donors, NAD or NADP as acceptor"/>
    <property type="evidence" value="ECO:0007669"/>
    <property type="project" value="TreeGrafter"/>
</dbReference>
<dbReference type="InterPro" id="IPR036291">
    <property type="entry name" value="NAD(P)-bd_dom_sf"/>
</dbReference>
<dbReference type="PANTHER" id="PTHR42760">
    <property type="entry name" value="SHORT-CHAIN DEHYDROGENASES/REDUCTASES FAMILY MEMBER"/>
    <property type="match status" value="1"/>
</dbReference>
<dbReference type="PRINTS" id="PR00080">
    <property type="entry name" value="SDRFAMILY"/>
</dbReference>
<dbReference type="Proteomes" id="UP000199537">
    <property type="component" value="Unassembled WGS sequence"/>
</dbReference>
<dbReference type="InterPro" id="IPR020904">
    <property type="entry name" value="Sc_DH/Rdtase_CS"/>
</dbReference>
<evidence type="ECO:0000313" key="4">
    <source>
        <dbReference type="Proteomes" id="UP000199537"/>
    </source>
</evidence>
<reference evidence="4" key="1">
    <citation type="submission" date="2016-10" db="EMBL/GenBank/DDBJ databases">
        <authorList>
            <person name="Varghese N."/>
            <person name="Submissions S."/>
        </authorList>
    </citation>
    <scope>NUCLEOTIDE SEQUENCE [LARGE SCALE GENOMIC DNA]</scope>
    <source>
        <strain evidence="4">DSM 14807</strain>
    </source>
</reference>